<dbReference type="EMBL" id="CP139781">
    <property type="protein sequence ID" value="WRQ87996.1"/>
    <property type="molecule type" value="Genomic_DNA"/>
</dbReference>
<feature type="transmembrane region" description="Helical" evidence="1">
    <location>
        <begin position="661"/>
        <end position="681"/>
    </location>
</feature>
<feature type="domain" description="Aerotolerance regulator N-terminal" evidence="2">
    <location>
        <begin position="1"/>
        <end position="76"/>
    </location>
</feature>
<evidence type="ECO:0000313" key="4">
    <source>
        <dbReference type="Proteomes" id="UP000738431"/>
    </source>
</evidence>
<dbReference type="NCBIfam" id="TIGR02226">
    <property type="entry name" value="two_anch"/>
    <property type="match status" value="1"/>
</dbReference>
<keyword evidence="4" id="KW-1185">Reference proteome</keyword>
<gene>
    <name evidence="3" type="ORF">K1X11_001155</name>
</gene>
<protein>
    <submittedName>
        <fullName evidence="3">BatA domain-containing protein</fullName>
    </submittedName>
</protein>
<dbReference type="InterPro" id="IPR029062">
    <property type="entry name" value="Class_I_gatase-like"/>
</dbReference>
<evidence type="ECO:0000313" key="3">
    <source>
        <dbReference type="EMBL" id="WRQ87996.1"/>
    </source>
</evidence>
<dbReference type="InterPro" id="IPR036465">
    <property type="entry name" value="vWFA_dom_sf"/>
</dbReference>
<sequence>MSLLAPWFLAGLAALAVPILAHLIRRATKDRVTFSAVRFLTPSAPRLDRRSRIQHPWLLLLRLLILALLALAFARPFFNTANPITPTAEPPHHVMAILDRSASMQRAGLWTAAKLRIQNLATELAPLDDFTLLVADDSGLPLITTETWRATAPDDRESLVAGLLDQLPAPGGSAFHLDDAVRAALERHQELSAADQTQPSAPVLHVVSDLARGTRVSGLASIAWPDGLELHLDRVDPDASASTSNIALQWLGWGIATSEQPSPPARVRLVAGYDTPTTSVQLTLLDPSTNTPLSAPTTQVVARGGATTVLLPVPENAPDALSIRLEGDAVPFDNQLWVVRPAERALPTVLLGSTNADDPADPAYYLTRALAGWRDPVPTLTDQLPPLADPTTSASLPPFILAPSPPADALLPAIRAQVEAGATAVFLLDSPAAATQAARLLDEPAWGFADAATTSSGYALFGQIDFTHPLFLPFADPRYSDFSRIRFWSRPHLTLPPNSTAVVAARFDDGSPAVLEASLGRGRIVWWTGGWTPTSSQWVLSSKFVPWLQALAERTAGGTLRASVSELDQLDRLGPYASLTSLDPDLPRTAPGLYQLRRDNLPPRTVALNVPSSESDLPPLDLDVFAQLGAPLAGADRVATPLDAAQQRTEAAYLTESRQKLWRWLLLAAALLLAAESFFSLRIARRATALN</sequence>
<dbReference type="PANTHER" id="PTHR37464">
    <property type="entry name" value="BLL2463 PROTEIN"/>
    <property type="match status" value="1"/>
</dbReference>
<organism evidence="3 4">
    <name type="scientific">Actomonas aquatica</name>
    <dbReference type="NCBI Taxonomy" id="2866162"/>
    <lineage>
        <taxon>Bacteria</taxon>
        <taxon>Pseudomonadati</taxon>
        <taxon>Verrucomicrobiota</taxon>
        <taxon>Opitutia</taxon>
        <taxon>Opitutales</taxon>
        <taxon>Opitutaceae</taxon>
        <taxon>Actomonas</taxon>
    </lineage>
</organism>
<dbReference type="SUPFAM" id="SSF52317">
    <property type="entry name" value="Class I glutamine amidotransferase-like"/>
    <property type="match status" value="1"/>
</dbReference>
<dbReference type="InterPro" id="IPR024163">
    <property type="entry name" value="Aerotolerance_reg_N"/>
</dbReference>
<dbReference type="Pfam" id="PF07584">
    <property type="entry name" value="BatA"/>
    <property type="match status" value="1"/>
</dbReference>
<name>A0ABZ1C919_9BACT</name>
<dbReference type="Proteomes" id="UP000738431">
    <property type="component" value="Chromosome"/>
</dbReference>
<dbReference type="RefSeq" id="WP_221028969.1">
    <property type="nucleotide sequence ID" value="NZ_CP139781.1"/>
</dbReference>
<keyword evidence="1" id="KW-0472">Membrane</keyword>
<dbReference type="SUPFAM" id="SSF53300">
    <property type="entry name" value="vWA-like"/>
    <property type="match status" value="1"/>
</dbReference>
<reference evidence="3 4" key="1">
    <citation type="submission" date="2023-12" db="EMBL/GenBank/DDBJ databases">
        <title>Description of an unclassified Opitutus bacterium of Verrucomicrobiota.</title>
        <authorList>
            <person name="Zhang D.-F."/>
        </authorList>
    </citation>
    <scope>NUCLEOTIDE SEQUENCE [LARGE SCALE GENOMIC DNA]</scope>
    <source>
        <strain evidence="3 4">WL0086</strain>
    </source>
</reference>
<proteinExistence type="predicted"/>
<accession>A0ABZ1C919</accession>
<feature type="transmembrane region" description="Helical" evidence="1">
    <location>
        <begin position="6"/>
        <end position="24"/>
    </location>
</feature>
<keyword evidence="1" id="KW-0812">Transmembrane</keyword>
<keyword evidence="1" id="KW-1133">Transmembrane helix</keyword>
<evidence type="ECO:0000256" key="1">
    <source>
        <dbReference type="SAM" id="Phobius"/>
    </source>
</evidence>
<dbReference type="InterPro" id="IPR011933">
    <property type="entry name" value="Double_TM_dom"/>
</dbReference>
<feature type="transmembrane region" description="Helical" evidence="1">
    <location>
        <begin position="59"/>
        <end position="78"/>
    </location>
</feature>
<evidence type="ECO:0000259" key="2">
    <source>
        <dbReference type="Pfam" id="PF07584"/>
    </source>
</evidence>
<dbReference type="PANTHER" id="PTHR37464:SF1">
    <property type="entry name" value="BLL2463 PROTEIN"/>
    <property type="match status" value="1"/>
</dbReference>